<keyword evidence="3 7" id="KW-1134">Transmembrane beta strand</keyword>
<dbReference type="PATRIC" id="fig|997884.3.peg.1752"/>
<dbReference type="Proteomes" id="UP000003089">
    <property type="component" value="Unassembled WGS sequence"/>
</dbReference>
<dbReference type="EMBL" id="AGXS01000015">
    <property type="protein sequence ID" value="EIY52173.1"/>
    <property type="molecule type" value="Genomic_DNA"/>
</dbReference>
<dbReference type="SUPFAM" id="SSF56935">
    <property type="entry name" value="Porins"/>
    <property type="match status" value="1"/>
</dbReference>
<evidence type="ECO:0000313" key="10">
    <source>
        <dbReference type="Proteomes" id="UP000003089"/>
    </source>
</evidence>
<dbReference type="HOGENOM" id="CLU_004317_2_0_10"/>
<accession>I9S9S6</accession>
<gene>
    <name evidence="9" type="ORF">HMPREF1068_01720</name>
</gene>
<dbReference type="PROSITE" id="PS52016">
    <property type="entry name" value="TONB_DEPENDENT_REC_3"/>
    <property type="match status" value="1"/>
</dbReference>
<keyword evidence="6 7" id="KW-0998">Cell outer membrane</keyword>
<dbReference type="Gene3D" id="2.170.130.10">
    <property type="entry name" value="TonB-dependent receptor, plug domain"/>
    <property type="match status" value="1"/>
</dbReference>
<dbReference type="InterPro" id="IPR012910">
    <property type="entry name" value="Plug_dom"/>
</dbReference>
<protein>
    <submittedName>
        <fullName evidence="9">SusC/RagA family TonB-linked outer membrane protein</fullName>
    </submittedName>
</protein>
<dbReference type="STRING" id="997884.HMPREF1068_01720"/>
<keyword evidence="10" id="KW-1185">Reference proteome</keyword>
<dbReference type="InterPro" id="IPR039426">
    <property type="entry name" value="TonB-dep_rcpt-like"/>
</dbReference>
<evidence type="ECO:0000256" key="4">
    <source>
        <dbReference type="ARBA" id="ARBA00022692"/>
    </source>
</evidence>
<dbReference type="eggNOG" id="COG4771">
    <property type="taxonomic scope" value="Bacteria"/>
</dbReference>
<organism evidence="9 10">
    <name type="scientific">Bacteroides nordii CL02T12C05</name>
    <dbReference type="NCBI Taxonomy" id="997884"/>
    <lineage>
        <taxon>Bacteria</taxon>
        <taxon>Pseudomonadati</taxon>
        <taxon>Bacteroidota</taxon>
        <taxon>Bacteroidia</taxon>
        <taxon>Bacteroidales</taxon>
        <taxon>Bacteroidaceae</taxon>
        <taxon>Bacteroides</taxon>
    </lineage>
</organism>
<feature type="domain" description="TonB-dependent receptor plug" evidence="8">
    <location>
        <begin position="230"/>
        <end position="360"/>
    </location>
</feature>
<dbReference type="Pfam" id="PF07715">
    <property type="entry name" value="Plug"/>
    <property type="match status" value="1"/>
</dbReference>
<dbReference type="InterPro" id="IPR037066">
    <property type="entry name" value="Plug_dom_sf"/>
</dbReference>
<evidence type="ECO:0000256" key="1">
    <source>
        <dbReference type="ARBA" id="ARBA00004571"/>
    </source>
</evidence>
<dbReference type="Gene3D" id="2.60.40.1120">
    <property type="entry name" value="Carboxypeptidase-like, regulatory domain"/>
    <property type="match status" value="1"/>
</dbReference>
<sequence>MDFILRWFLNLLMLKEYEMKKITKYKIKFLLGFLFLFIPAFLSASAQNVLLNLDFTNVPLSKVLNEIGRQTSLSVVYNTKDINPDRVVTIKANREKLGTVMNRLLKNTSASFSVRDKYLVLFTKEVDEVRNVTQQNKRIIKGVVTDENGEPLIGVSVLVKGTTTGTITDMDGIYSLEVPEDGVLEFSYIGYQKISLSIAGRTSFNVTMKEDALQLNEVVVTAMGIERKEKSLTYATQKVSGEELMKVQDANFVNSLQGKASGITITPSAGGAGGASKILLRGNKSVLGNNSPLVVVDGIPMTNNISGQKGWGDGSGINYSGTSEGSDPLSTINPDDIESLNILKGANAAALYGSAAANGVIMITTKKGKEGRIDVNISSNVTFEKPLLTPEIQNIYGASLNLSANTLALDSWGKKLTDMTSEELAYEGAHLRNYANDDVDDFFQTGVTVNNSISLSGGSEKIRSYFSFANSHSDGMVPRNNYNRNTLSFRQSYALFNKKLNIDVSVNYVHTVLRNRPGGGTALNPLYDLYTTPRNIDMQYYKDNYMIEKGQWLSNPQGYYKKNGNSYEWISDVQVPLEGKQQQWAYTSKGHNNPYWLVNECTGKTEEERLYGYVTAKYELLAGLNVQGRLSMDRTRTKGTSKRSATTWTPAAMEDYGIFGQDINRSNEIYVDYLLSYNKDIKDFSVSATAGWVGHTIKGEIQKIWTQATVADPQKRILPTQVNFFEPTASDGSLGSRSFSKSSDWDKAALFTAQLGYKEKVYIDGSYRRDWYRAFKQFEGRGTPTNYGYFAVGANALLSKIFSLPEVITNLKLRTSYSEVGNSIPNIIFSKSTENKLTGSVTTSNYGYFANPIPEKTKSFEAGFDLSLFGNSLDMDFTYYNTALHNGYLLNASGSGKAIPVNTGLIRNSGIETTVGYSLNLAKNLLWRTTVNFSYNNNKIVKTYHNENGGEVLIEQKIAGGKVQVKYVEGGSYGDMYATDFLRDEDGNILLTDEGKPQLSGEQFGVYIGNMNSKFQLGWSNTFTYKDFSLYFLINGKIGGKVISFTEAELDKLGVSQRTADARLAAENNNDLIWNGKPAMYMPDGNLAPINAYYQGIGGDVNATQYVYDATNFRLRELSLGYTFRNLLGASKNVSLSLIARNLFFIYKDAPVDPDISLSTQNGLGAFEIFNMPSARSFGISLKANF</sequence>
<name>I9S9S6_9BACE</name>
<keyword evidence="2 7" id="KW-0813">Transport</keyword>
<evidence type="ECO:0000256" key="6">
    <source>
        <dbReference type="ARBA" id="ARBA00023237"/>
    </source>
</evidence>
<evidence type="ECO:0000256" key="2">
    <source>
        <dbReference type="ARBA" id="ARBA00022448"/>
    </source>
</evidence>
<dbReference type="SUPFAM" id="SSF49464">
    <property type="entry name" value="Carboxypeptidase regulatory domain-like"/>
    <property type="match status" value="1"/>
</dbReference>
<dbReference type="AlphaFoldDB" id="I9S9S6"/>
<dbReference type="InterPro" id="IPR023996">
    <property type="entry name" value="TonB-dep_OMP_SusC/RagA"/>
</dbReference>
<dbReference type="Gene3D" id="2.40.170.20">
    <property type="entry name" value="TonB-dependent receptor, beta-barrel domain"/>
    <property type="match status" value="1"/>
</dbReference>
<comment type="similarity">
    <text evidence="7">Belongs to the TonB-dependent receptor family.</text>
</comment>
<evidence type="ECO:0000313" key="9">
    <source>
        <dbReference type="EMBL" id="EIY52173.1"/>
    </source>
</evidence>
<evidence type="ECO:0000256" key="5">
    <source>
        <dbReference type="ARBA" id="ARBA00023136"/>
    </source>
</evidence>
<proteinExistence type="inferred from homology"/>
<dbReference type="Pfam" id="PF13715">
    <property type="entry name" value="CarbopepD_reg_2"/>
    <property type="match status" value="1"/>
</dbReference>
<evidence type="ECO:0000256" key="3">
    <source>
        <dbReference type="ARBA" id="ARBA00022452"/>
    </source>
</evidence>
<dbReference type="GO" id="GO:0009279">
    <property type="term" value="C:cell outer membrane"/>
    <property type="evidence" value="ECO:0007669"/>
    <property type="project" value="UniProtKB-SubCell"/>
</dbReference>
<dbReference type="NCBIfam" id="TIGR04057">
    <property type="entry name" value="SusC_RagA_signa"/>
    <property type="match status" value="1"/>
</dbReference>
<keyword evidence="5 7" id="KW-0472">Membrane</keyword>
<dbReference type="FunFam" id="2.60.40.1120:FF:000003">
    <property type="entry name" value="Outer membrane protein Omp121"/>
    <property type="match status" value="1"/>
</dbReference>
<dbReference type="InterPro" id="IPR008969">
    <property type="entry name" value="CarboxyPept-like_regulatory"/>
</dbReference>
<evidence type="ECO:0000259" key="8">
    <source>
        <dbReference type="Pfam" id="PF07715"/>
    </source>
</evidence>
<comment type="caution">
    <text evidence="9">The sequence shown here is derived from an EMBL/GenBank/DDBJ whole genome shotgun (WGS) entry which is preliminary data.</text>
</comment>
<dbReference type="InterPro" id="IPR036942">
    <property type="entry name" value="Beta-barrel_TonB_sf"/>
</dbReference>
<dbReference type="NCBIfam" id="TIGR04056">
    <property type="entry name" value="OMP_RagA_SusC"/>
    <property type="match status" value="1"/>
</dbReference>
<reference evidence="9 10" key="1">
    <citation type="submission" date="2012-02" db="EMBL/GenBank/DDBJ databases">
        <title>The Genome Sequence of Bacteroides nordii CL02T12C05.</title>
        <authorList>
            <consortium name="The Broad Institute Genome Sequencing Platform"/>
            <person name="Earl A."/>
            <person name="Ward D."/>
            <person name="Feldgarden M."/>
            <person name="Gevers D."/>
            <person name="Zitomersky N.L."/>
            <person name="Coyne M.J."/>
            <person name="Comstock L.E."/>
            <person name="Young S.K."/>
            <person name="Zeng Q."/>
            <person name="Gargeya S."/>
            <person name="Fitzgerald M."/>
            <person name="Haas B."/>
            <person name="Abouelleil A."/>
            <person name="Alvarado L."/>
            <person name="Arachchi H.M."/>
            <person name="Berlin A."/>
            <person name="Chapman S.B."/>
            <person name="Gearin G."/>
            <person name="Goldberg J."/>
            <person name="Griggs A."/>
            <person name="Gujja S."/>
            <person name="Hansen M."/>
            <person name="Heiman D."/>
            <person name="Howarth C."/>
            <person name="Larimer J."/>
            <person name="Lui A."/>
            <person name="MacDonald P.J.P."/>
            <person name="McCowen C."/>
            <person name="Montmayeur A."/>
            <person name="Murphy C."/>
            <person name="Neiman D."/>
            <person name="Pearson M."/>
            <person name="Priest M."/>
            <person name="Roberts A."/>
            <person name="Saif S."/>
            <person name="Shea T."/>
            <person name="Sisk P."/>
            <person name="Stolte C."/>
            <person name="Sykes S."/>
            <person name="Wortman J."/>
            <person name="Nusbaum C."/>
            <person name="Birren B."/>
        </authorList>
    </citation>
    <scope>NUCLEOTIDE SEQUENCE [LARGE SCALE GENOMIC DNA]</scope>
    <source>
        <strain evidence="9 10">CL02T12C05</strain>
    </source>
</reference>
<keyword evidence="4 7" id="KW-0812">Transmembrane</keyword>
<dbReference type="InterPro" id="IPR023997">
    <property type="entry name" value="TonB-dep_OMP_SusC/RagA_CS"/>
</dbReference>
<evidence type="ECO:0000256" key="7">
    <source>
        <dbReference type="PROSITE-ProRule" id="PRU01360"/>
    </source>
</evidence>
<comment type="subcellular location">
    <subcellularLocation>
        <location evidence="1 7">Cell outer membrane</location>
        <topology evidence="1 7">Multi-pass membrane protein</topology>
    </subcellularLocation>
</comment>